<dbReference type="Pfam" id="PF04972">
    <property type="entry name" value="BON"/>
    <property type="match status" value="1"/>
</dbReference>
<dbReference type="PANTHER" id="PTHR34606:SF15">
    <property type="entry name" value="BON DOMAIN-CONTAINING PROTEIN"/>
    <property type="match status" value="1"/>
</dbReference>
<feature type="region of interest" description="Disordered" evidence="1">
    <location>
        <begin position="1"/>
        <end position="46"/>
    </location>
</feature>
<feature type="compositionally biased region" description="Low complexity" evidence="1">
    <location>
        <begin position="111"/>
        <end position="126"/>
    </location>
</feature>
<feature type="compositionally biased region" description="Polar residues" evidence="1">
    <location>
        <begin position="28"/>
        <end position="39"/>
    </location>
</feature>
<sequence length="134" mass="13348">MPEQQQQQPASGMPAQTQPPSTTEQQPMNSAPSGTSNETVPGKANDAWITTKVKSKLAAAKGVKASEITVSTSDGVVTLTGTATSAKEKTRAEHLAKEIKGVKSVDGSGLTVGSATDTGSSGGATPTPTPPSGG</sequence>
<dbReference type="EMBL" id="JADIKF010000039">
    <property type="protein sequence ID" value="MBM7130144.1"/>
    <property type="molecule type" value="Genomic_DNA"/>
</dbReference>
<reference evidence="3" key="1">
    <citation type="submission" date="2020-10" db="EMBL/GenBank/DDBJ databases">
        <title>Phylogeny of dyella-like bacteria.</title>
        <authorList>
            <person name="Fu J."/>
        </authorList>
    </citation>
    <scope>NUCLEOTIDE SEQUENCE</scope>
    <source>
        <strain evidence="3">DHON07</strain>
    </source>
</reference>
<feature type="region of interest" description="Disordered" evidence="1">
    <location>
        <begin position="105"/>
        <end position="134"/>
    </location>
</feature>
<gene>
    <name evidence="3" type="ORF">ISS99_11440</name>
</gene>
<name>A0ABS2KGS0_9GAMM</name>
<dbReference type="SMART" id="SM00749">
    <property type="entry name" value="BON"/>
    <property type="match status" value="1"/>
</dbReference>
<protein>
    <submittedName>
        <fullName evidence="3">BON domain-containing protein</fullName>
    </submittedName>
</protein>
<dbReference type="Gene3D" id="3.30.1340.30">
    <property type="match status" value="1"/>
</dbReference>
<comment type="caution">
    <text evidence="3">The sequence shown here is derived from an EMBL/GenBank/DDBJ whole genome shotgun (WGS) entry which is preliminary data.</text>
</comment>
<dbReference type="Proteomes" id="UP001430193">
    <property type="component" value="Unassembled WGS sequence"/>
</dbReference>
<keyword evidence="4" id="KW-1185">Reference proteome</keyword>
<evidence type="ECO:0000259" key="2">
    <source>
        <dbReference type="PROSITE" id="PS50914"/>
    </source>
</evidence>
<feature type="compositionally biased region" description="Low complexity" evidence="1">
    <location>
        <begin position="14"/>
        <end position="27"/>
    </location>
</feature>
<feature type="compositionally biased region" description="Polar residues" evidence="1">
    <location>
        <begin position="1"/>
        <end position="10"/>
    </location>
</feature>
<dbReference type="InterPro" id="IPR007055">
    <property type="entry name" value="BON_dom"/>
</dbReference>
<evidence type="ECO:0000256" key="1">
    <source>
        <dbReference type="SAM" id="MobiDB-lite"/>
    </source>
</evidence>
<evidence type="ECO:0000313" key="4">
    <source>
        <dbReference type="Proteomes" id="UP001430193"/>
    </source>
</evidence>
<accession>A0ABS2KGS0</accession>
<dbReference type="PROSITE" id="PS50914">
    <property type="entry name" value="BON"/>
    <property type="match status" value="1"/>
</dbReference>
<dbReference type="InterPro" id="IPR014004">
    <property type="entry name" value="Transpt-assoc_nodulatn_dom_bac"/>
</dbReference>
<dbReference type="InterPro" id="IPR051686">
    <property type="entry name" value="Lipoprotein_DolP"/>
</dbReference>
<feature type="domain" description="BON" evidence="2">
    <location>
        <begin position="45"/>
        <end position="114"/>
    </location>
</feature>
<proteinExistence type="predicted"/>
<dbReference type="PANTHER" id="PTHR34606">
    <property type="entry name" value="BON DOMAIN-CONTAINING PROTEIN"/>
    <property type="match status" value="1"/>
</dbReference>
<evidence type="ECO:0000313" key="3">
    <source>
        <dbReference type="EMBL" id="MBM7130144.1"/>
    </source>
</evidence>
<organism evidence="3 4">
    <name type="scientific">Dyella mobilis</name>
    <dbReference type="NCBI Taxonomy" id="1849582"/>
    <lineage>
        <taxon>Bacteria</taxon>
        <taxon>Pseudomonadati</taxon>
        <taxon>Pseudomonadota</taxon>
        <taxon>Gammaproteobacteria</taxon>
        <taxon>Lysobacterales</taxon>
        <taxon>Rhodanobacteraceae</taxon>
        <taxon>Dyella</taxon>
    </lineage>
</organism>